<gene>
    <name evidence="1" type="ORF">BGZ99_009381</name>
</gene>
<dbReference type="SUPFAM" id="SSF52047">
    <property type="entry name" value="RNI-like"/>
    <property type="match status" value="1"/>
</dbReference>
<proteinExistence type="predicted"/>
<sequence length="530" mass="58776">MSSILNNDNKAVRTLDLPEMVDAIALHLKSKSAIAAACCVCRAWRVAWTPVLWRILRLDRKVDAVPASLYLQGSRIKELTLDHPTDDYLALVLPHCRDLQGLSLCCTKASLSVLSPFLVDLGTRGLRRLEIDTLAIHAAALVPVLADHCHSLEILCLQFPFREDRSKLRLQDMLRLLEACPHLREMELSSVEIRDDPDPDDPNQEQKLSTIQTRLKILVLDSVCLTDTVFLALLERCPMLTTISVGYSPALTSAAIYPIPELCPMVENLTLMPTDSLHNSFFATPSFEELFERTDSPLQLQHLSLGLGAFDDRMITQVALSQNSTLRTLDLRDCRNVSDAGIEAVLRHCSHLESLLLFGTSVTTAIMAGPQERWACFNTLRDLDVRQVGMTDIGFRHPRAITNAMSPGNSDAFAAIRRRVQMLPQLRRLAINFSGSIEELARGFSLDSGSQVANGSTAQVIGESGPRLVTLNVRGMEGQAIQGDDMDAFLKNYSFLKRLVVDQGFFCGGMIRRLHTEGILYVAGGSCLWH</sequence>
<dbReference type="OrthoDB" id="2357028at2759"/>
<dbReference type="Pfam" id="PF07723">
    <property type="entry name" value="LRR_2"/>
    <property type="match status" value="1"/>
</dbReference>
<dbReference type="InterPro" id="IPR032675">
    <property type="entry name" value="LRR_dom_sf"/>
</dbReference>
<dbReference type="GO" id="GO:0019005">
    <property type="term" value="C:SCF ubiquitin ligase complex"/>
    <property type="evidence" value="ECO:0007669"/>
    <property type="project" value="TreeGrafter"/>
</dbReference>
<dbReference type="EMBL" id="JAAAIP010000797">
    <property type="protein sequence ID" value="KAG0312580.1"/>
    <property type="molecule type" value="Genomic_DNA"/>
</dbReference>
<dbReference type="Gene3D" id="3.80.10.10">
    <property type="entry name" value="Ribonuclease Inhibitor"/>
    <property type="match status" value="2"/>
</dbReference>
<dbReference type="Proteomes" id="UP000738325">
    <property type="component" value="Unassembled WGS sequence"/>
</dbReference>
<dbReference type="AlphaFoldDB" id="A0A9P6R8M1"/>
<comment type="caution">
    <text evidence="1">The sequence shown here is derived from an EMBL/GenBank/DDBJ whole genome shotgun (WGS) entry which is preliminary data.</text>
</comment>
<reference evidence="1" key="1">
    <citation type="journal article" date="2020" name="Fungal Divers.">
        <title>Resolving the Mortierellaceae phylogeny through synthesis of multi-gene phylogenetics and phylogenomics.</title>
        <authorList>
            <person name="Vandepol N."/>
            <person name="Liber J."/>
            <person name="Desiro A."/>
            <person name="Na H."/>
            <person name="Kennedy M."/>
            <person name="Barry K."/>
            <person name="Grigoriev I.V."/>
            <person name="Miller A.N."/>
            <person name="O'Donnell K."/>
            <person name="Stajich J.E."/>
            <person name="Bonito G."/>
        </authorList>
    </citation>
    <scope>NUCLEOTIDE SEQUENCE</scope>
    <source>
        <strain evidence="1">REB-010B</strain>
    </source>
</reference>
<dbReference type="SMART" id="SM00367">
    <property type="entry name" value="LRR_CC"/>
    <property type="match status" value="2"/>
</dbReference>
<name>A0A9P6R8M1_9FUNG</name>
<accession>A0A9P6R8M1</accession>
<dbReference type="GO" id="GO:0031146">
    <property type="term" value="P:SCF-dependent proteasomal ubiquitin-dependent protein catabolic process"/>
    <property type="evidence" value="ECO:0007669"/>
    <property type="project" value="TreeGrafter"/>
</dbReference>
<protein>
    <recommendedName>
        <fullName evidence="3">F-box domain-containing protein</fullName>
    </recommendedName>
</protein>
<keyword evidence="2" id="KW-1185">Reference proteome</keyword>
<dbReference type="InterPro" id="IPR013101">
    <property type="entry name" value="LRR_PRU1-like"/>
</dbReference>
<evidence type="ECO:0000313" key="1">
    <source>
        <dbReference type="EMBL" id="KAG0312580.1"/>
    </source>
</evidence>
<dbReference type="InterPro" id="IPR006553">
    <property type="entry name" value="Leu-rich_rpt_Cys-con_subtyp"/>
</dbReference>
<dbReference type="PANTHER" id="PTHR13318">
    <property type="entry name" value="PARTNER OF PAIRED, ISOFORM B-RELATED"/>
    <property type="match status" value="1"/>
</dbReference>
<organism evidence="1 2">
    <name type="scientific">Dissophora globulifera</name>
    <dbReference type="NCBI Taxonomy" id="979702"/>
    <lineage>
        <taxon>Eukaryota</taxon>
        <taxon>Fungi</taxon>
        <taxon>Fungi incertae sedis</taxon>
        <taxon>Mucoromycota</taxon>
        <taxon>Mortierellomycotina</taxon>
        <taxon>Mortierellomycetes</taxon>
        <taxon>Mortierellales</taxon>
        <taxon>Mortierellaceae</taxon>
        <taxon>Dissophora</taxon>
    </lineage>
</organism>
<evidence type="ECO:0008006" key="3">
    <source>
        <dbReference type="Google" id="ProtNLM"/>
    </source>
</evidence>
<evidence type="ECO:0000313" key="2">
    <source>
        <dbReference type="Proteomes" id="UP000738325"/>
    </source>
</evidence>